<evidence type="ECO:0000313" key="1">
    <source>
        <dbReference type="EMBL" id="KAK1572675.1"/>
    </source>
</evidence>
<protein>
    <submittedName>
        <fullName evidence="1">Uncharacterized protein</fullName>
    </submittedName>
</protein>
<gene>
    <name evidence="1" type="ORF">LY79DRAFT_44772</name>
</gene>
<dbReference type="AlphaFoldDB" id="A0AAD8PND9"/>
<dbReference type="Proteomes" id="UP001230504">
    <property type="component" value="Unassembled WGS sequence"/>
</dbReference>
<organism evidence="1 2">
    <name type="scientific">Colletotrichum navitas</name>
    <dbReference type="NCBI Taxonomy" id="681940"/>
    <lineage>
        <taxon>Eukaryota</taxon>
        <taxon>Fungi</taxon>
        <taxon>Dikarya</taxon>
        <taxon>Ascomycota</taxon>
        <taxon>Pezizomycotina</taxon>
        <taxon>Sordariomycetes</taxon>
        <taxon>Hypocreomycetidae</taxon>
        <taxon>Glomerellales</taxon>
        <taxon>Glomerellaceae</taxon>
        <taxon>Colletotrichum</taxon>
        <taxon>Colletotrichum graminicola species complex</taxon>
    </lineage>
</organism>
<proteinExistence type="predicted"/>
<name>A0AAD8PND9_9PEZI</name>
<dbReference type="EMBL" id="JAHLJV010000106">
    <property type="protein sequence ID" value="KAK1572675.1"/>
    <property type="molecule type" value="Genomic_DNA"/>
</dbReference>
<accession>A0AAD8PND9</accession>
<keyword evidence="2" id="KW-1185">Reference proteome</keyword>
<sequence>MFPRVLSVPGQECTMDLPFPFPFSFPPQVSFLLFPAAGSPWWYLAHPATFTKYQLKLFVPARSVARNGFSRFLARQFPRMSVVCPRCRIFVIRRQHPCLPPTPRGTLFEMLSLPFCLPRQGNPRQPQPRKRQVRKSSRCCMLRKRSVVGLRLLADTWTGMSLISIGLSLSMPFVSPLPRKVTEMV</sequence>
<dbReference type="RefSeq" id="XP_060408470.1">
    <property type="nucleotide sequence ID" value="XM_060553182.1"/>
</dbReference>
<comment type="caution">
    <text evidence="1">The sequence shown here is derived from an EMBL/GenBank/DDBJ whole genome shotgun (WGS) entry which is preliminary data.</text>
</comment>
<reference evidence="1" key="1">
    <citation type="submission" date="2021-06" db="EMBL/GenBank/DDBJ databases">
        <title>Comparative genomics, transcriptomics and evolutionary studies reveal genomic signatures of adaptation to plant cell wall in hemibiotrophic fungi.</title>
        <authorList>
            <consortium name="DOE Joint Genome Institute"/>
            <person name="Baroncelli R."/>
            <person name="Diaz J.F."/>
            <person name="Benocci T."/>
            <person name="Peng M."/>
            <person name="Battaglia E."/>
            <person name="Haridas S."/>
            <person name="Andreopoulos W."/>
            <person name="Labutti K."/>
            <person name="Pangilinan J."/>
            <person name="Floch G.L."/>
            <person name="Makela M.R."/>
            <person name="Henrissat B."/>
            <person name="Grigoriev I.V."/>
            <person name="Crouch J.A."/>
            <person name="De Vries R.P."/>
            <person name="Sukno S.A."/>
            <person name="Thon M.R."/>
        </authorList>
    </citation>
    <scope>NUCLEOTIDE SEQUENCE</scope>
    <source>
        <strain evidence="1">CBS 125086</strain>
    </source>
</reference>
<dbReference type="GeneID" id="85437422"/>
<evidence type="ECO:0000313" key="2">
    <source>
        <dbReference type="Proteomes" id="UP001230504"/>
    </source>
</evidence>